<evidence type="ECO:0000313" key="3">
    <source>
        <dbReference type="Proteomes" id="UP001597368"/>
    </source>
</evidence>
<dbReference type="EC" id="2.3.-.-" evidence="2"/>
<keyword evidence="2" id="KW-0012">Acyltransferase</keyword>
<dbReference type="SUPFAM" id="SSF55729">
    <property type="entry name" value="Acyl-CoA N-acyltransferases (Nat)"/>
    <property type="match status" value="1"/>
</dbReference>
<dbReference type="EMBL" id="JBHUFV010000047">
    <property type="protein sequence ID" value="MFD1935994.1"/>
    <property type="molecule type" value="Genomic_DNA"/>
</dbReference>
<dbReference type="InterPro" id="IPR016181">
    <property type="entry name" value="Acyl_CoA_acyltransferase"/>
</dbReference>
<keyword evidence="3" id="KW-1185">Reference proteome</keyword>
<dbReference type="InterPro" id="IPR051531">
    <property type="entry name" value="N-acetyltransferase"/>
</dbReference>
<dbReference type="GO" id="GO:0016746">
    <property type="term" value="F:acyltransferase activity"/>
    <property type="evidence" value="ECO:0007669"/>
    <property type="project" value="UniProtKB-KW"/>
</dbReference>
<dbReference type="PROSITE" id="PS51186">
    <property type="entry name" value="GNAT"/>
    <property type="match status" value="1"/>
</dbReference>
<dbReference type="Gene3D" id="3.40.630.30">
    <property type="match status" value="1"/>
</dbReference>
<dbReference type="PANTHER" id="PTHR43792">
    <property type="entry name" value="GNAT FAMILY, PUTATIVE (AFU_ORTHOLOGUE AFUA_3G00765)-RELATED-RELATED"/>
    <property type="match status" value="1"/>
</dbReference>
<evidence type="ECO:0000313" key="2">
    <source>
        <dbReference type="EMBL" id="MFD1935994.1"/>
    </source>
</evidence>
<evidence type="ECO:0000259" key="1">
    <source>
        <dbReference type="PROSITE" id="PS51186"/>
    </source>
</evidence>
<dbReference type="Pfam" id="PF13302">
    <property type="entry name" value="Acetyltransf_3"/>
    <property type="match status" value="1"/>
</dbReference>
<keyword evidence="2" id="KW-0808">Transferase</keyword>
<feature type="domain" description="N-acetyltransferase" evidence="1">
    <location>
        <begin position="13"/>
        <end position="183"/>
    </location>
</feature>
<accession>A0ABW4T425</accession>
<reference evidence="3" key="1">
    <citation type="journal article" date="2019" name="Int. J. Syst. Evol. Microbiol.">
        <title>The Global Catalogue of Microorganisms (GCM) 10K type strain sequencing project: providing services to taxonomists for standard genome sequencing and annotation.</title>
        <authorList>
            <consortium name="The Broad Institute Genomics Platform"/>
            <consortium name="The Broad Institute Genome Sequencing Center for Infectious Disease"/>
            <person name="Wu L."/>
            <person name="Ma J."/>
        </authorList>
    </citation>
    <scope>NUCLEOTIDE SEQUENCE [LARGE SCALE GENOMIC DNA]</scope>
    <source>
        <strain evidence="3">ICMP 6774ER</strain>
    </source>
</reference>
<dbReference type="RefSeq" id="WP_379576096.1">
    <property type="nucleotide sequence ID" value="NZ_JBHUFV010000047.1"/>
</dbReference>
<comment type="caution">
    <text evidence="2">The sequence shown here is derived from an EMBL/GenBank/DDBJ whole genome shotgun (WGS) entry which is preliminary data.</text>
</comment>
<dbReference type="InterPro" id="IPR000182">
    <property type="entry name" value="GNAT_dom"/>
</dbReference>
<name>A0ABW4T425_9ACTN</name>
<proteinExistence type="predicted"/>
<sequence>MRGVHITLETERLTLRRLTEDDLDNLFALNNDPEVMRFLNGGKPVPREEIRDVGLPALLAYYDRPGGFGFWAAEEKATGEFIGWFHFRPGKDAPPGELELGYRLRRSAWGKGYGTEGSRALIDRGFTEQGVERVTAYTMAVNTGSRRVMEKSGLTFVRTFFEDWPEAIEGSEHGEVEYALTKSEWAAAREQRH</sequence>
<dbReference type="PANTHER" id="PTHR43792:SF1">
    <property type="entry name" value="N-ACETYLTRANSFERASE DOMAIN-CONTAINING PROTEIN"/>
    <property type="match status" value="1"/>
</dbReference>
<organism evidence="2 3">
    <name type="scientific">Nonomuraea mangrovi</name>
    <dbReference type="NCBI Taxonomy" id="2316207"/>
    <lineage>
        <taxon>Bacteria</taxon>
        <taxon>Bacillati</taxon>
        <taxon>Actinomycetota</taxon>
        <taxon>Actinomycetes</taxon>
        <taxon>Streptosporangiales</taxon>
        <taxon>Streptosporangiaceae</taxon>
        <taxon>Nonomuraea</taxon>
    </lineage>
</organism>
<gene>
    <name evidence="2" type="ORF">ACFSKW_31450</name>
</gene>
<protein>
    <submittedName>
        <fullName evidence="2">GNAT family N-acetyltransferase</fullName>
        <ecNumber evidence="2">2.3.-.-</ecNumber>
    </submittedName>
</protein>
<dbReference type="Proteomes" id="UP001597368">
    <property type="component" value="Unassembled WGS sequence"/>
</dbReference>